<gene>
    <name evidence="2" type="ORF">K933_11039</name>
</gene>
<keyword evidence="3" id="KW-1185">Reference proteome</keyword>
<feature type="transmembrane region" description="Helical" evidence="1">
    <location>
        <begin position="131"/>
        <end position="158"/>
    </location>
</feature>
<feature type="transmembrane region" description="Helical" evidence="1">
    <location>
        <begin position="49"/>
        <end position="71"/>
    </location>
</feature>
<reference evidence="2 3" key="1">
    <citation type="journal article" date="2013" name="Genome Announc.">
        <title>Draft Genome Sequence of 'Candidatus Halobonum tyrrellensis' Strain G22, Isolated from the Hypersaline Waters of Lake Tyrrell, Australia.</title>
        <authorList>
            <person name="Ugalde J.A."/>
            <person name="Narasingarao P."/>
            <person name="Kuo S."/>
            <person name="Podell S."/>
            <person name="Allen E.E."/>
        </authorList>
    </citation>
    <scope>NUCLEOTIDE SEQUENCE [LARGE SCALE GENOMIC DNA]</scope>
    <source>
        <strain evidence="2 3">G22</strain>
    </source>
</reference>
<organism evidence="2 3">
    <name type="scientific">Candidatus Halobonum tyrrellensis G22</name>
    <dbReference type="NCBI Taxonomy" id="1324957"/>
    <lineage>
        <taxon>Archaea</taxon>
        <taxon>Methanobacteriati</taxon>
        <taxon>Methanobacteriota</taxon>
        <taxon>Stenosarchaea group</taxon>
        <taxon>Halobacteria</taxon>
        <taxon>Halobacteriales</taxon>
        <taxon>Haloferacaceae</taxon>
        <taxon>Candidatus Halobonum</taxon>
    </lineage>
</organism>
<dbReference type="EMBL" id="ASGZ01000035">
    <property type="protein sequence ID" value="ESP88080.1"/>
    <property type="molecule type" value="Genomic_DNA"/>
</dbReference>
<dbReference type="Proteomes" id="UP000017840">
    <property type="component" value="Unassembled WGS sequence"/>
</dbReference>
<proteinExistence type="predicted"/>
<protein>
    <recommendedName>
        <fullName evidence="4">Yip1 domain-containing protein</fullName>
    </recommendedName>
</protein>
<evidence type="ECO:0008006" key="4">
    <source>
        <dbReference type="Google" id="ProtNLM"/>
    </source>
</evidence>
<evidence type="ECO:0000313" key="2">
    <source>
        <dbReference type="EMBL" id="ESP88080.1"/>
    </source>
</evidence>
<evidence type="ECO:0000313" key="3">
    <source>
        <dbReference type="Proteomes" id="UP000017840"/>
    </source>
</evidence>
<feature type="transmembrane region" description="Helical" evidence="1">
    <location>
        <begin position="178"/>
        <end position="211"/>
    </location>
</feature>
<comment type="caution">
    <text evidence="2">The sequence shown here is derived from an EMBL/GenBank/DDBJ whole genome shotgun (WGS) entry which is preliminary data.</text>
</comment>
<evidence type="ECO:0000256" key="1">
    <source>
        <dbReference type="SAM" id="Phobius"/>
    </source>
</evidence>
<keyword evidence="1" id="KW-0812">Transmembrane</keyword>
<sequence length="227" mass="22360">MAGPYATLDIDGPALAYGGGTPRLPKPVRDVPTSTVPLRVVSRLRRDRAFLLGLLCGTLVSVAGLVGYVGVPVVAGDHPSLVEGAASAGFDMAGRPLAYHGLVVVLPSFVASAAGTLLLRRWGLTGRGPLLELAGGIVLTPLLAIVLAYAVTAVGVGAAMGLSSGGAPGDALVGSVAITVWALIFGVFAVAIAVAIVVPGVLLGTAAGYLVALGVIRAGGAAPVDEA</sequence>
<dbReference type="AlphaFoldDB" id="V4HBJ2"/>
<accession>V4HBJ2</accession>
<dbReference type="eggNOG" id="ENOG502N5DD">
    <property type="taxonomic scope" value="Archaea"/>
</dbReference>
<feature type="transmembrane region" description="Helical" evidence="1">
    <location>
        <begin position="97"/>
        <end position="119"/>
    </location>
</feature>
<keyword evidence="1" id="KW-0472">Membrane</keyword>
<keyword evidence="1" id="KW-1133">Transmembrane helix</keyword>
<name>V4HBJ2_9EURY</name>